<reference evidence="1 2" key="1">
    <citation type="submission" date="2013-05" db="EMBL/GenBank/DDBJ databases">
        <title>Draft genome of the parasitic nematode Anyclostoma ceylanicum.</title>
        <authorList>
            <person name="Mitreva M."/>
        </authorList>
    </citation>
    <scope>NUCLEOTIDE SEQUENCE [LARGE SCALE GENOMIC DNA]</scope>
</reference>
<dbReference type="EMBL" id="KE124849">
    <property type="protein sequence ID" value="EPB76969.1"/>
    <property type="molecule type" value="Genomic_DNA"/>
</dbReference>
<organism evidence="1 2">
    <name type="scientific">Ancylostoma ceylanicum</name>
    <dbReference type="NCBI Taxonomy" id="53326"/>
    <lineage>
        <taxon>Eukaryota</taxon>
        <taxon>Metazoa</taxon>
        <taxon>Ecdysozoa</taxon>
        <taxon>Nematoda</taxon>
        <taxon>Chromadorea</taxon>
        <taxon>Rhabditida</taxon>
        <taxon>Rhabditina</taxon>
        <taxon>Rhabditomorpha</taxon>
        <taxon>Strongyloidea</taxon>
        <taxon>Ancylostomatidae</taxon>
        <taxon>Ancylostomatinae</taxon>
        <taxon>Ancylostoma</taxon>
    </lineage>
</organism>
<evidence type="ECO:0000313" key="2">
    <source>
        <dbReference type="Proteomes" id="UP000054495"/>
    </source>
</evidence>
<gene>
    <name evidence="1" type="ORF">ANCCEY_03937</name>
</gene>
<proteinExistence type="predicted"/>
<dbReference type="Proteomes" id="UP000054495">
    <property type="component" value="Unassembled WGS sequence"/>
</dbReference>
<sequence length="120" mass="12821">MGESCTGVISLVDRNVTVCQYDVTKEDRMCIFHADCLQGQRCSRNKDGTFVCTTSIEAALGTVPCTYDYECSGGENCVNIADQGKEKVNLGASNSITCKQTALMGECIQFQGISVSAING</sequence>
<name>A0A0D6LYS0_9BILA</name>
<keyword evidence="2" id="KW-1185">Reference proteome</keyword>
<accession>A0A0D6LYS0</accession>
<protein>
    <submittedName>
        <fullName evidence="1">Uncharacterized protein</fullName>
    </submittedName>
</protein>
<dbReference type="AlphaFoldDB" id="A0A0D6LYS0"/>
<evidence type="ECO:0000313" key="1">
    <source>
        <dbReference type="EMBL" id="EPB76969.1"/>
    </source>
</evidence>